<dbReference type="RefSeq" id="WP_379019737.1">
    <property type="nucleotide sequence ID" value="NZ_JBHRTA010000009.1"/>
</dbReference>
<sequence length="58" mass="6439">MANYTKKIQLKNLRALLSIQISPCGKAMSGLSPTSAAIANDNRATWVYRSKSRKKDKI</sequence>
<reference evidence="2" key="1">
    <citation type="journal article" date="2019" name="Int. J. Syst. Evol. Microbiol.">
        <title>The Global Catalogue of Microorganisms (GCM) 10K type strain sequencing project: providing services to taxonomists for standard genome sequencing and annotation.</title>
        <authorList>
            <consortium name="The Broad Institute Genomics Platform"/>
            <consortium name="The Broad Institute Genome Sequencing Center for Infectious Disease"/>
            <person name="Wu L."/>
            <person name="Ma J."/>
        </authorList>
    </citation>
    <scope>NUCLEOTIDE SEQUENCE [LARGE SCALE GENOMIC DNA]</scope>
    <source>
        <strain evidence="2">KCTC 52416</strain>
    </source>
</reference>
<accession>A0ABV7JI02</accession>
<gene>
    <name evidence="1" type="ORF">ACFOET_03810</name>
</gene>
<evidence type="ECO:0000313" key="2">
    <source>
        <dbReference type="Proteomes" id="UP001595526"/>
    </source>
</evidence>
<comment type="caution">
    <text evidence="1">The sequence shown here is derived from an EMBL/GenBank/DDBJ whole genome shotgun (WGS) entry which is preliminary data.</text>
</comment>
<dbReference type="EMBL" id="JBHRTA010000009">
    <property type="protein sequence ID" value="MFC3196732.1"/>
    <property type="molecule type" value="Genomic_DNA"/>
</dbReference>
<keyword evidence="2" id="KW-1185">Reference proteome</keyword>
<dbReference type="Proteomes" id="UP001595526">
    <property type="component" value="Unassembled WGS sequence"/>
</dbReference>
<proteinExistence type="predicted"/>
<organism evidence="1 2">
    <name type="scientific">Parapedobacter deserti</name>
    <dbReference type="NCBI Taxonomy" id="1912957"/>
    <lineage>
        <taxon>Bacteria</taxon>
        <taxon>Pseudomonadati</taxon>
        <taxon>Bacteroidota</taxon>
        <taxon>Sphingobacteriia</taxon>
        <taxon>Sphingobacteriales</taxon>
        <taxon>Sphingobacteriaceae</taxon>
        <taxon>Parapedobacter</taxon>
    </lineage>
</organism>
<evidence type="ECO:0000313" key="1">
    <source>
        <dbReference type="EMBL" id="MFC3196732.1"/>
    </source>
</evidence>
<name>A0ABV7JI02_9SPHI</name>
<protein>
    <submittedName>
        <fullName evidence="1">Uncharacterized protein</fullName>
    </submittedName>
</protein>